<dbReference type="EMBL" id="CP068224">
    <property type="protein sequence ID" value="QQT52667.1"/>
    <property type="molecule type" value="Genomic_DNA"/>
</dbReference>
<sequence>MADYKNINIQDIPDGGDNPKDFYETFKERLEDLETFPKDYTYKFILPKDQDHFNQIQSVFDDTGAQFDFKDSKTGKYTSITVNLNVKDADQVIYFYKEVAKIKGVIML</sequence>
<evidence type="ECO:0000313" key="3">
    <source>
        <dbReference type="EMBL" id="VXC85729.1"/>
    </source>
</evidence>
<keyword evidence="6" id="KW-1185">Reference proteome</keyword>
<dbReference type="RefSeq" id="WP_070563528.1">
    <property type="nucleotide sequence ID" value="NZ_CP068086.1"/>
</dbReference>
<name>A0A2X2L4Q1_SPHMU</name>
<evidence type="ECO:0000313" key="2">
    <source>
        <dbReference type="EMBL" id="SPZ84190.1"/>
    </source>
</evidence>
<dbReference type="Pfam" id="PF04359">
    <property type="entry name" value="DUF493"/>
    <property type="match status" value="1"/>
</dbReference>
<reference evidence="2 4" key="1">
    <citation type="submission" date="2018-06" db="EMBL/GenBank/DDBJ databases">
        <authorList>
            <consortium name="Pathogen Informatics"/>
            <person name="Doyle S."/>
        </authorList>
    </citation>
    <scope>NUCLEOTIDE SEQUENCE [LARGE SCALE GENOMIC DNA]</scope>
    <source>
        <strain evidence="2 4">NCTC11343</strain>
    </source>
</reference>
<reference evidence="3 5" key="2">
    <citation type="submission" date="2019-10" db="EMBL/GenBank/DDBJ databases">
        <authorList>
            <person name="Karimi E."/>
        </authorList>
    </citation>
    <scope>NUCLEOTIDE SEQUENCE [LARGE SCALE GENOMIC DNA]</scope>
    <source>
        <strain evidence="3 5">Sphingobacterium sp. 8BC</strain>
    </source>
</reference>
<dbReference type="Proteomes" id="UP000595498">
    <property type="component" value="Chromosome"/>
</dbReference>
<evidence type="ECO:0000313" key="1">
    <source>
        <dbReference type="EMBL" id="QQT52667.1"/>
    </source>
</evidence>
<reference evidence="1 6" key="3">
    <citation type="submission" date="2021-01" db="EMBL/GenBank/DDBJ databases">
        <title>FDA dAtabase for Regulatory Grade micrObial Sequences (FDA-ARGOS): Supporting development and validation of Infectious Disease Dx tests.</title>
        <authorList>
            <person name="Sproer C."/>
            <person name="Gronow S."/>
            <person name="Severitt S."/>
            <person name="Schroder I."/>
            <person name="Tallon L."/>
            <person name="Sadzewicz L."/>
            <person name="Zhao X."/>
            <person name="Boylan J."/>
            <person name="Ott S."/>
            <person name="Bowen H."/>
            <person name="Vavikolanu K."/>
            <person name="Mehta A."/>
            <person name="Aluvathingal J."/>
            <person name="Nadendla S."/>
            <person name="Lowell S."/>
            <person name="Myers T."/>
            <person name="Yan Y."/>
            <person name="Sichtig H."/>
        </authorList>
    </citation>
    <scope>NUCLEOTIDE SEQUENCE [LARGE SCALE GENOMIC DNA]</scope>
    <source>
        <strain evidence="1 6">FDAARGOS_1141</strain>
    </source>
</reference>
<dbReference type="EMBL" id="CABWMV010000024">
    <property type="protein sequence ID" value="VXC85729.1"/>
    <property type="molecule type" value="Genomic_DNA"/>
</dbReference>
<dbReference type="EMBL" id="UAUU01000002">
    <property type="protein sequence ID" value="SPZ84190.1"/>
    <property type="molecule type" value="Genomic_DNA"/>
</dbReference>
<protein>
    <submittedName>
        <fullName evidence="1">DUF493 domain-containing protein</fullName>
    </submittedName>
    <submittedName>
        <fullName evidence="2">Uncharacterized conserved protein</fullName>
    </submittedName>
</protein>
<dbReference type="Proteomes" id="UP000432350">
    <property type="component" value="Unassembled WGS sequence"/>
</dbReference>
<organism evidence="2 4">
    <name type="scientific">Sphingobacterium multivorum</name>
    <dbReference type="NCBI Taxonomy" id="28454"/>
    <lineage>
        <taxon>Bacteria</taxon>
        <taxon>Pseudomonadati</taxon>
        <taxon>Bacteroidota</taxon>
        <taxon>Sphingobacteriia</taxon>
        <taxon>Sphingobacteriales</taxon>
        <taxon>Sphingobacteriaceae</taxon>
        <taxon>Sphingobacterium</taxon>
    </lineage>
</organism>
<dbReference type="Proteomes" id="UP000251241">
    <property type="component" value="Unassembled WGS sequence"/>
</dbReference>
<accession>A0A2X2L4Q1</accession>
<evidence type="ECO:0000313" key="4">
    <source>
        <dbReference type="Proteomes" id="UP000251241"/>
    </source>
</evidence>
<dbReference type="InterPro" id="IPR027471">
    <property type="entry name" value="YbeD-like_sf"/>
</dbReference>
<dbReference type="InterPro" id="IPR007454">
    <property type="entry name" value="UPF0250_YbeD-like"/>
</dbReference>
<accession>A0A654BZ81</accession>
<evidence type="ECO:0000313" key="6">
    <source>
        <dbReference type="Proteomes" id="UP000595498"/>
    </source>
</evidence>
<dbReference type="AlphaFoldDB" id="A0A2X2L4Q1"/>
<dbReference type="Gene3D" id="3.30.70.260">
    <property type="match status" value="1"/>
</dbReference>
<evidence type="ECO:0000313" key="5">
    <source>
        <dbReference type="Proteomes" id="UP000432350"/>
    </source>
</evidence>
<proteinExistence type="predicted"/>
<dbReference type="GeneID" id="88829116"/>
<dbReference type="SUPFAM" id="SSF117991">
    <property type="entry name" value="YbeD/HP0495-like"/>
    <property type="match status" value="1"/>
</dbReference>
<gene>
    <name evidence="1" type="ORF">I6I98_20740</name>
    <name evidence="2" type="ORF">NCTC11343_00721</name>
    <name evidence="3" type="ORF">SPHINGO8BC_50488</name>
</gene>